<evidence type="ECO:0000256" key="11">
    <source>
        <dbReference type="SAM" id="Coils"/>
    </source>
</evidence>
<dbReference type="Pfam" id="PF03801">
    <property type="entry name" value="Ndc80_HEC"/>
    <property type="match status" value="1"/>
</dbReference>
<evidence type="ECO:0000313" key="15">
    <source>
        <dbReference type="EMBL" id="JAG76186.1"/>
    </source>
</evidence>
<keyword evidence="4 10" id="KW-0498">Mitosis</keyword>
<comment type="function">
    <text evidence="10">Acts as a component of the essential kinetochore-associated NDC80 complex, which is required for chromosome segregation and spindle checkpoint activity.</text>
</comment>
<feature type="compositionally biased region" description="Polar residues" evidence="12">
    <location>
        <begin position="38"/>
        <end position="48"/>
    </location>
</feature>
<protein>
    <recommendedName>
        <fullName evidence="10">Kinetochore protein NDC80</fullName>
    </recommendedName>
</protein>
<dbReference type="PANTHER" id="PTHR10643">
    <property type="entry name" value="KINETOCHORE PROTEIN NDC80"/>
    <property type="match status" value="1"/>
</dbReference>
<name>A0A0C9R9T3_9HYME</name>
<evidence type="ECO:0000256" key="1">
    <source>
        <dbReference type="ARBA" id="ARBA00007050"/>
    </source>
</evidence>
<keyword evidence="2 10" id="KW-0158">Chromosome</keyword>
<evidence type="ECO:0000256" key="10">
    <source>
        <dbReference type="RuleBase" id="RU368072"/>
    </source>
</evidence>
<dbReference type="GO" id="GO:0051315">
    <property type="term" value="P:attachment of mitotic spindle microtubules to kinetochore"/>
    <property type="evidence" value="ECO:0007669"/>
    <property type="project" value="UniProtKB-UniRule"/>
</dbReference>
<dbReference type="PANTHER" id="PTHR10643:SF2">
    <property type="entry name" value="KINETOCHORE PROTEIN NDC80 HOMOLOG"/>
    <property type="match status" value="1"/>
</dbReference>
<reference evidence="14" key="1">
    <citation type="submission" date="2015-01" db="EMBL/GenBank/DDBJ databases">
        <title>Transcriptome Assembly of Fopius arisanus.</title>
        <authorList>
            <person name="Geib S."/>
        </authorList>
    </citation>
    <scope>NUCLEOTIDE SEQUENCE</scope>
</reference>
<evidence type="ECO:0000256" key="5">
    <source>
        <dbReference type="ARBA" id="ARBA00022838"/>
    </source>
</evidence>
<feature type="compositionally biased region" description="Polar residues" evidence="12">
    <location>
        <begin position="1"/>
        <end position="13"/>
    </location>
</feature>
<feature type="coiled-coil region" evidence="11">
    <location>
        <begin position="292"/>
        <end position="389"/>
    </location>
</feature>
<proteinExistence type="inferred from homology"/>
<evidence type="ECO:0000259" key="13">
    <source>
        <dbReference type="Pfam" id="PF03801"/>
    </source>
</evidence>
<keyword evidence="9 10" id="KW-0137">Centromere</keyword>
<keyword evidence="8 10" id="KW-0131">Cell cycle</keyword>
<sequence>MRQTSMGRKSSLNPVRVSTLGDKGSNRVDPRKTLKPRGSSSVGDSSQIPRPRIRSDSCERTSIRPSTSRTTATPVTNLRTPSEITSLARGRSPSAERASVLGATKGPKKDTRPLNDKSYQNIMLTRIDNFFSDAQKSAMLNTSGSLRPVSLKIFVNASDFLLKLLDYKQELNLTNYMEELPKIAKKLHYPGVMAKSWLKTANTMHSFAHVLGWLCWLVEICEVKDIANQTFQLNALPFSDCDDGEVINRSLFVSLLELYKVWNYGKEDEEKALEDKYIDGIANQCGFTEEDVAQAQTELEETIKKEQALLQDDQLDIDKYNALNEKLQMIIEDENKQTNHSSAQAKYLKNIECEIQQLDNESQLYDREKRKYEDKHDKLNKIIQQQEMNIDERDAIVYQCSQIQGYINSFNDHLEEIQKEAWALDIKVSKSRDQFDKAILAFNRDIVININHDITGDLDELKMPETFPTTDIVEALKQKAETITNLKNTIKKELSNYQTLIDTQSTKLETLLDKIKALDQEKNQMVLKNSETRQFIKKLKEHAKDEENKLHDVIQRIQTDMKELQQSLPDVHVMESQLIEAQEKLQAVTRRKIHLEHSAQRFFTTFFQVLASHKNDINKQLRKC</sequence>
<keyword evidence="7 10" id="KW-0539">Nucleus</keyword>
<comment type="similarity">
    <text evidence="1 10">Belongs to the NDC80/HEC1 family.</text>
</comment>
<dbReference type="GO" id="GO:0031262">
    <property type="term" value="C:Ndc80 complex"/>
    <property type="evidence" value="ECO:0007669"/>
    <property type="project" value="UniProtKB-UniRule"/>
</dbReference>
<evidence type="ECO:0000313" key="14">
    <source>
        <dbReference type="EMBL" id="JAG73328.1"/>
    </source>
</evidence>
<evidence type="ECO:0000256" key="7">
    <source>
        <dbReference type="ARBA" id="ARBA00023242"/>
    </source>
</evidence>
<dbReference type="EMBL" id="GBYB01006420">
    <property type="protein sequence ID" value="JAG76187.1"/>
    <property type="molecule type" value="Transcribed_RNA"/>
</dbReference>
<evidence type="ECO:0000256" key="3">
    <source>
        <dbReference type="ARBA" id="ARBA00022618"/>
    </source>
</evidence>
<feature type="domain" description="Kinetochore protein Ndc80 CH" evidence="13">
    <location>
        <begin position="96"/>
        <end position="223"/>
    </location>
</feature>
<feature type="region of interest" description="Disordered" evidence="12">
    <location>
        <begin position="1"/>
        <end position="117"/>
    </location>
</feature>
<feature type="coiled-coil region" evidence="11">
    <location>
        <begin position="473"/>
        <end position="591"/>
    </location>
</feature>
<comment type="subunit">
    <text evidence="10">Component of the NDC80 complex.</text>
</comment>
<comment type="subcellular location">
    <subcellularLocation>
        <location evidence="10">Chromosome</location>
        <location evidence="10">Centromere</location>
        <location evidence="10">Kinetochore</location>
    </subcellularLocation>
    <subcellularLocation>
        <location evidence="10">Nucleus</location>
    </subcellularLocation>
</comment>
<dbReference type="InterPro" id="IPR038273">
    <property type="entry name" value="Ndc80_sf"/>
</dbReference>
<dbReference type="InterPro" id="IPR055260">
    <property type="entry name" value="Ndc80_CH"/>
</dbReference>
<keyword evidence="3 10" id="KW-0132">Cell division</keyword>
<organism evidence="14">
    <name type="scientific">Fopius arisanus</name>
    <dbReference type="NCBI Taxonomy" id="64838"/>
    <lineage>
        <taxon>Eukaryota</taxon>
        <taxon>Metazoa</taxon>
        <taxon>Ecdysozoa</taxon>
        <taxon>Arthropoda</taxon>
        <taxon>Hexapoda</taxon>
        <taxon>Insecta</taxon>
        <taxon>Pterygota</taxon>
        <taxon>Neoptera</taxon>
        <taxon>Endopterygota</taxon>
        <taxon>Hymenoptera</taxon>
        <taxon>Apocrita</taxon>
        <taxon>Ichneumonoidea</taxon>
        <taxon>Braconidae</taxon>
        <taxon>Opiinae</taxon>
        <taxon>Fopius</taxon>
    </lineage>
</organism>
<evidence type="ECO:0000256" key="12">
    <source>
        <dbReference type="SAM" id="MobiDB-lite"/>
    </source>
</evidence>
<evidence type="ECO:0000256" key="9">
    <source>
        <dbReference type="ARBA" id="ARBA00023328"/>
    </source>
</evidence>
<accession>A0A0C9R9T3</accession>
<dbReference type="EMBL" id="GBYB01006419">
    <property type="protein sequence ID" value="JAG76186.1"/>
    <property type="molecule type" value="Transcribed_RNA"/>
</dbReference>
<dbReference type="InterPro" id="IPR005550">
    <property type="entry name" value="Kinetochore_Ndc80"/>
</dbReference>
<keyword evidence="6 11" id="KW-0175">Coiled coil</keyword>
<gene>
    <name evidence="14" type="primary">NDC80_2</name>
    <name evidence="15" type="synonym">NDC80_0</name>
    <name evidence="16" type="synonym">NDC80_1</name>
    <name evidence="15" type="ORF">g.60626</name>
    <name evidence="16" type="ORF">g.60629</name>
    <name evidence="14" type="ORF">g.60635</name>
</gene>
<dbReference type="GO" id="GO:0005634">
    <property type="term" value="C:nucleus"/>
    <property type="evidence" value="ECO:0007669"/>
    <property type="project" value="UniProtKB-SubCell"/>
</dbReference>
<evidence type="ECO:0000313" key="16">
    <source>
        <dbReference type="EMBL" id="JAG76187.1"/>
    </source>
</evidence>
<evidence type="ECO:0000256" key="6">
    <source>
        <dbReference type="ARBA" id="ARBA00023054"/>
    </source>
</evidence>
<feature type="compositionally biased region" description="Low complexity" evidence="12">
    <location>
        <begin position="63"/>
        <end position="76"/>
    </location>
</feature>
<evidence type="ECO:0000256" key="8">
    <source>
        <dbReference type="ARBA" id="ARBA00023306"/>
    </source>
</evidence>
<dbReference type="Gene3D" id="1.10.418.30">
    <property type="entry name" value="Ncd80 complex, Ncd80 subunit"/>
    <property type="match status" value="1"/>
</dbReference>
<feature type="compositionally biased region" description="Basic and acidic residues" evidence="12">
    <location>
        <begin position="53"/>
        <end position="62"/>
    </location>
</feature>
<dbReference type="AlphaFoldDB" id="A0A0C9R9T3"/>
<evidence type="ECO:0000256" key="2">
    <source>
        <dbReference type="ARBA" id="ARBA00022454"/>
    </source>
</evidence>
<dbReference type="EMBL" id="GBYB01003561">
    <property type="protein sequence ID" value="JAG73328.1"/>
    <property type="molecule type" value="Transcribed_RNA"/>
</dbReference>
<evidence type="ECO:0000256" key="4">
    <source>
        <dbReference type="ARBA" id="ARBA00022776"/>
    </source>
</evidence>
<dbReference type="GO" id="GO:0051301">
    <property type="term" value="P:cell division"/>
    <property type="evidence" value="ECO:0007669"/>
    <property type="project" value="UniProtKB-UniRule"/>
</dbReference>
<keyword evidence="5 10" id="KW-0995">Kinetochore</keyword>